<gene>
    <name evidence="6" type="ORF">V5O48_016202</name>
</gene>
<dbReference type="PRINTS" id="PR00370">
    <property type="entry name" value="FMOXYGENASE"/>
</dbReference>
<evidence type="ECO:0008006" key="8">
    <source>
        <dbReference type="Google" id="ProtNLM"/>
    </source>
</evidence>
<evidence type="ECO:0000256" key="3">
    <source>
        <dbReference type="ARBA" id="ARBA00022827"/>
    </source>
</evidence>
<dbReference type="PANTHER" id="PTHR23023">
    <property type="entry name" value="DIMETHYLANILINE MONOOXYGENASE"/>
    <property type="match status" value="1"/>
</dbReference>
<evidence type="ECO:0000256" key="1">
    <source>
        <dbReference type="ARBA" id="ARBA00009183"/>
    </source>
</evidence>
<accession>A0ABR3ESC6</accession>
<organism evidence="6 7">
    <name type="scientific">Marasmius crinis-equi</name>
    <dbReference type="NCBI Taxonomy" id="585013"/>
    <lineage>
        <taxon>Eukaryota</taxon>
        <taxon>Fungi</taxon>
        <taxon>Dikarya</taxon>
        <taxon>Basidiomycota</taxon>
        <taxon>Agaricomycotina</taxon>
        <taxon>Agaricomycetes</taxon>
        <taxon>Agaricomycetidae</taxon>
        <taxon>Agaricales</taxon>
        <taxon>Marasmiineae</taxon>
        <taxon>Marasmiaceae</taxon>
        <taxon>Marasmius</taxon>
    </lineage>
</organism>
<dbReference type="Gene3D" id="3.50.50.60">
    <property type="entry name" value="FAD/NAD(P)-binding domain"/>
    <property type="match status" value="2"/>
</dbReference>
<evidence type="ECO:0000256" key="4">
    <source>
        <dbReference type="ARBA" id="ARBA00022857"/>
    </source>
</evidence>
<evidence type="ECO:0000313" key="7">
    <source>
        <dbReference type="Proteomes" id="UP001465976"/>
    </source>
</evidence>
<dbReference type="InterPro" id="IPR050346">
    <property type="entry name" value="FMO-like"/>
</dbReference>
<dbReference type="InterPro" id="IPR036188">
    <property type="entry name" value="FAD/NAD-bd_sf"/>
</dbReference>
<keyword evidence="4" id="KW-0521">NADP</keyword>
<comment type="caution">
    <text evidence="6">The sequence shown here is derived from an EMBL/GenBank/DDBJ whole genome shotgun (WGS) entry which is preliminary data.</text>
</comment>
<keyword evidence="2" id="KW-0285">Flavoprotein</keyword>
<dbReference type="Pfam" id="PF00743">
    <property type="entry name" value="FMO-like"/>
    <property type="match status" value="2"/>
</dbReference>
<keyword evidence="5" id="KW-0560">Oxidoreductase</keyword>
<proteinExistence type="inferred from homology"/>
<dbReference type="InterPro" id="IPR000960">
    <property type="entry name" value="Flavin_mOase"/>
</dbReference>
<sequence>MVRFSQYVFSVLPLSSSFSKAPKPTYVGNLNAFSVHDHLPTYAKSIAIVGSGSAGLAILKSLLDLPSDVRAGWDIVLFEQRRDVGGIWLPDFNPPSPPALPETPLYPQLMTNTPHPTMTYPGFPFPPNTPLFPRHEYVEQYHVDYASYHNLTQFIRLNHTVHAAGWLGNNTHGQWDLEIHQTSGNAIPVKIRRKFDHLVVANGHNHYPRVPHWDGVSDWLSHSPLGAPKRELLHSIFYRGPDQYKNATVVIVGSGASGRDAALQVGSVAKKAYQSLREGADPTPGANVTAKPTISHFNFTSVIFSDGSSLESVDAVISATGYQYLVPFLTRAPSDSNANSVFVTSPDTDRNCTTATSLITNTRYIFPLYQHIFSLSPNLPPTALSFVGLPVLIANCPSDVAQALLLSHALADPSVLPSRQRMLEDLIKRENHLRSLGYDPYQVGHKLVGGDTEAQDYQDELVEYLKTKKKLPDDGKKFVEQWRRDSRKYSFLLKRAWDRVVAIGEEDAWLDGVESEDQWADMMTRLAKWQEEWEEGGGIDIAP</sequence>
<evidence type="ECO:0000256" key="5">
    <source>
        <dbReference type="ARBA" id="ARBA00023002"/>
    </source>
</evidence>
<evidence type="ECO:0000256" key="2">
    <source>
        <dbReference type="ARBA" id="ARBA00022630"/>
    </source>
</evidence>
<keyword evidence="7" id="KW-1185">Reference proteome</keyword>
<name>A0ABR3ESC6_9AGAR</name>
<reference evidence="6 7" key="1">
    <citation type="submission" date="2024-02" db="EMBL/GenBank/DDBJ databases">
        <title>A draft genome for the cacao thread blight pathogen Marasmius crinis-equi.</title>
        <authorList>
            <person name="Cohen S.P."/>
            <person name="Baruah I.K."/>
            <person name="Amoako-Attah I."/>
            <person name="Bukari Y."/>
            <person name="Meinhardt L.W."/>
            <person name="Bailey B.A."/>
        </authorList>
    </citation>
    <scope>NUCLEOTIDE SEQUENCE [LARGE SCALE GENOMIC DNA]</scope>
    <source>
        <strain evidence="6 7">GH-76</strain>
    </source>
</reference>
<evidence type="ECO:0000313" key="6">
    <source>
        <dbReference type="EMBL" id="KAL0565817.1"/>
    </source>
</evidence>
<dbReference type="EMBL" id="JBAHYK010002110">
    <property type="protein sequence ID" value="KAL0565817.1"/>
    <property type="molecule type" value="Genomic_DNA"/>
</dbReference>
<protein>
    <recommendedName>
        <fullName evidence="8">FAD/NAD(P)-binding domain-containing protein</fullName>
    </recommendedName>
</protein>
<comment type="similarity">
    <text evidence="1">Belongs to the FMO family.</text>
</comment>
<dbReference type="Proteomes" id="UP001465976">
    <property type="component" value="Unassembled WGS sequence"/>
</dbReference>
<keyword evidence="3" id="KW-0274">FAD</keyword>
<dbReference type="SUPFAM" id="SSF51905">
    <property type="entry name" value="FAD/NAD(P)-binding domain"/>
    <property type="match status" value="2"/>
</dbReference>
<dbReference type="InterPro" id="IPR020946">
    <property type="entry name" value="Flavin_mOase-like"/>
</dbReference>